<feature type="region of interest" description="Disordered" evidence="1">
    <location>
        <begin position="1130"/>
        <end position="1180"/>
    </location>
</feature>
<evidence type="ECO:0008006" key="4">
    <source>
        <dbReference type="Google" id="ProtNLM"/>
    </source>
</evidence>
<feature type="region of interest" description="Disordered" evidence="1">
    <location>
        <begin position="1"/>
        <end position="48"/>
    </location>
</feature>
<organism evidence="2 3">
    <name type="scientific">Thalassiosira pseudonana</name>
    <name type="common">Marine diatom</name>
    <name type="synonym">Cyclotella nana</name>
    <dbReference type="NCBI Taxonomy" id="35128"/>
    <lineage>
        <taxon>Eukaryota</taxon>
        <taxon>Sar</taxon>
        <taxon>Stramenopiles</taxon>
        <taxon>Ochrophyta</taxon>
        <taxon>Bacillariophyta</taxon>
        <taxon>Coscinodiscophyceae</taxon>
        <taxon>Thalassiosirophycidae</taxon>
        <taxon>Thalassiosirales</taxon>
        <taxon>Thalassiosiraceae</taxon>
        <taxon>Thalassiosira</taxon>
    </lineage>
</organism>
<feature type="compositionally biased region" description="Low complexity" evidence="1">
    <location>
        <begin position="729"/>
        <end position="742"/>
    </location>
</feature>
<keyword evidence="3" id="KW-1185">Reference proteome</keyword>
<protein>
    <recommendedName>
        <fullName evidence="4">Helicase-associated domain-containing protein</fullName>
    </recommendedName>
</protein>
<feature type="region of interest" description="Disordered" evidence="1">
    <location>
        <begin position="150"/>
        <end position="252"/>
    </location>
</feature>
<feature type="region of interest" description="Disordered" evidence="1">
    <location>
        <begin position="632"/>
        <end position="710"/>
    </location>
</feature>
<feature type="compositionally biased region" description="Polar residues" evidence="1">
    <location>
        <begin position="243"/>
        <end position="252"/>
    </location>
</feature>
<feature type="compositionally biased region" description="Basic and acidic residues" evidence="1">
    <location>
        <begin position="1400"/>
        <end position="1419"/>
    </location>
</feature>
<feature type="compositionally biased region" description="Basic and acidic residues" evidence="1">
    <location>
        <begin position="838"/>
        <end position="864"/>
    </location>
</feature>
<feature type="compositionally biased region" description="Polar residues" evidence="1">
    <location>
        <begin position="749"/>
        <end position="766"/>
    </location>
</feature>
<feature type="compositionally biased region" description="Polar residues" evidence="1">
    <location>
        <begin position="912"/>
        <end position="922"/>
    </location>
</feature>
<feature type="region of interest" description="Disordered" evidence="1">
    <location>
        <begin position="401"/>
        <end position="460"/>
    </location>
</feature>
<feature type="region of interest" description="Disordered" evidence="1">
    <location>
        <begin position="72"/>
        <end position="111"/>
    </location>
</feature>
<proteinExistence type="predicted"/>
<dbReference type="Proteomes" id="UP000001449">
    <property type="component" value="Chromosome 1"/>
</dbReference>
<dbReference type="GeneID" id="7446789"/>
<feature type="compositionally biased region" description="Low complexity" evidence="1">
    <location>
        <begin position="942"/>
        <end position="952"/>
    </location>
</feature>
<sequence length="1557" mass="171772">MENPSTSQGVSDGASGEATTKNTLSNEGDTSSSAVDAVLPAASSTQEAVAQRLGGKLWSDLELNRVFVKRNAASSAKSSGIKPAAKPNTPEKGMVVRRKRPTISPNSHGNAIAASLCSPAVEYPVPSRDRSAAEATLNNVVRVHKAEYPVPSPLKGECSVDDSTPPKRRSGRVKTPVSYGSPGSPDYGSPAYHVPVKRRGKYSPLRKRSLGETSVKATVSRGVNKNDKGESKPPKQKKRRTNETTAPSVSVSNKNASIKDFVPRNKTDEKWKHNFILWNGLQSGTITSDSTDDTNQLAPNWVDYQRTQYSLFKQNKTTPMDQMKVDILTNAGFFFSKREEKWHDNFQRWKDAKSTNDRATDEMKKWVSNQRLQYWLWRGNDTSSLNEEKVVVMEKAGFQWGKRKGKQDGSSSLESVDKSGEVDHGDAQHVSSVTKSSNIKDDDVKASVDTNNHTGRSGASIEDFVPRNKVDEKWKQNFIIWKGLQSGSALPNIQLAPTWIDNQRTNYYLFQQNKPTSMDQQKIDILSSAGFFFSKRKEKWHIDFQKWKHAKSNNTETEDSRNFVKKQRHHMWLLTQNKSSSLTDERIALLVSAGFDWGDKMRRKETASSVGRVKNSRANASFDNDPTITALAASPRSRARTSIPTQFFHNLGFEKPKYPSPSNRKKRKSSDSPSPISDLRRLSPSKLRQSSIPIESLTSLSGGRENDADIGSDVSVDKAIKTASRLPLKSISASSPTSPSKAVLKDDNVQQSACPSSKVLNSTKPTSPSVPLAKPSSSSSTTEGVPLKKKSLDDGMKKHKRRGRHQTSSLFSLAQSATEPFSPSKGNKQRWKSLGALSHRELEQQLDESRKKSAERAKKATEVWKKRKASSKAQTDTELNDDENKDSIGNHNPSLSPPTSPESPLHAKRLLSSLQPSVQEESTAVDKAIGEPSGGGTPPESPADNDNSAANNDASSLCIKTLMMQCLDDDNAEAASEETRTDEAIECRDDVPSTKQTSETEVGGDAESDVAPGQFLETADTKISAGDVTSLDVHLPSANKTAGQENTVDAVPLSSSHDSSSDDKDVRAAQFQFRKDVIRGAAERALKAKVDGRLPHGWYVAEIKALTAKYPGYSFTERDIQRDTDKLNKMLGSKDQEAKTTSKRRSASAAVRAANDRSKSSKKTAKKEIGNSQPPMEQMELAEKSPIVAETSADLLESFSPLSLTSPLRANNLLDSTFGDDSEPQDDSLAIPNKAHVPSKRGDCSLEGTSLTVRRDESNDEHQRESSQSMVVCNQQPNDQQQLQVAIAERQFQKKMAEFGRLELEARLVSDRMREIEERMREINSSQASASDDHLVPYQSHQAISRRKTYHSETTSVSKRTRVSSTSHQYDSSEYTSRKRVYGHHSDDLEPARRSRTSGKSRERMSSDDDADMKVDDYGQSRSPSKHRRKSPSNKSQKQSFYRASDQDDALVEKSRHSKHHETNAVSDCVDTNATNNADDTSSSPSSQIEAVIANESVNVATSHPSPEQNLITNSNPDEHGETNQPRDPLQWLAGEENSSDSDWDFEGPMVLPPPPI</sequence>
<feature type="compositionally biased region" description="Basic and acidic residues" evidence="1">
    <location>
        <begin position="224"/>
        <end position="233"/>
    </location>
</feature>
<name>B8BRE4_THAPS</name>
<feature type="compositionally biased region" description="Polar residues" evidence="1">
    <location>
        <begin position="1464"/>
        <end position="1489"/>
    </location>
</feature>
<feature type="compositionally biased region" description="Low complexity" evidence="1">
    <location>
        <begin position="178"/>
        <end position="192"/>
    </location>
</feature>
<feature type="region of interest" description="Disordered" evidence="1">
    <location>
        <begin position="1215"/>
        <end position="1248"/>
    </location>
</feature>
<feature type="compositionally biased region" description="Basic and acidic residues" evidence="1">
    <location>
        <begin position="1384"/>
        <end position="1393"/>
    </location>
</feature>
<feature type="region of interest" description="Disordered" evidence="1">
    <location>
        <begin position="989"/>
        <end position="1009"/>
    </location>
</feature>
<reference evidence="2 3" key="1">
    <citation type="journal article" date="2004" name="Science">
        <title>The genome of the diatom Thalassiosira pseudonana: ecology, evolution, and metabolism.</title>
        <authorList>
            <person name="Armbrust E.V."/>
            <person name="Berges J.A."/>
            <person name="Bowler C."/>
            <person name="Green B.R."/>
            <person name="Martinez D."/>
            <person name="Putnam N.H."/>
            <person name="Zhou S."/>
            <person name="Allen A.E."/>
            <person name="Apt K.E."/>
            <person name="Bechner M."/>
            <person name="Brzezinski M.A."/>
            <person name="Chaal B.K."/>
            <person name="Chiovitti A."/>
            <person name="Davis A.K."/>
            <person name="Demarest M.S."/>
            <person name="Detter J.C."/>
            <person name="Glavina T."/>
            <person name="Goodstein D."/>
            <person name="Hadi M.Z."/>
            <person name="Hellsten U."/>
            <person name="Hildebrand M."/>
            <person name="Jenkins B.D."/>
            <person name="Jurka J."/>
            <person name="Kapitonov V.V."/>
            <person name="Kroger N."/>
            <person name="Lau W.W."/>
            <person name="Lane T.W."/>
            <person name="Larimer F.W."/>
            <person name="Lippmeier J.C."/>
            <person name="Lucas S."/>
            <person name="Medina M."/>
            <person name="Montsant A."/>
            <person name="Obornik M."/>
            <person name="Parker M.S."/>
            <person name="Palenik B."/>
            <person name="Pazour G.J."/>
            <person name="Richardson P.M."/>
            <person name="Rynearson T.A."/>
            <person name="Saito M.A."/>
            <person name="Schwartz D.C."/>
            <person name="Thamatrakoln K."/>
            <person name="Valentin K."/>
            <person name="Vardi A."/>
            <person name="Wilkerson F.P."/>
            <person name="Rokhsar D.S."/>
        </authorList>
    </citation>
    <scope>NUCLEOTIDE SEQUENCE [LARGE SCALE GENOMIC DNA]</scope>
    <source>
        <strain evidence="2 3">CCMP1335</strain>
    </source>
</reference>
<feature type="compositionally biased region" description="Polar residues" evidence="1">
    <location>
        <begin position="211"/>
        <end position="223"/>
    </location>
</feature>
<feature type="compositionally biased region" description="Polar residues" evidence="1">
    <location>
        <begin position="686"/>
        <end position="701"/>
    </location>
</feature>
<feature type="compositionally biased region" description="Basic residues" evidence="1">
    <location>
        <begin position="195"/>
        <end position="208"/>
    </location>
</feature>
<evidence type="ECO:0000313" key="2">
    <source>
        <dbReference type="EMBL" id="EED96524.1"/>
    </source>
</evidence>
<feature type="compositionally biased region" description="Polar residues" evidence="1">
    <location>
        <begin position="448"/>
        <end position="457"/>
    </location>
</feature>
<evidence type="ECO:0000256" key="1">
    <source>
        <dbReference type="SAM" id="MobiDB-lite"/>
    </source>
</evidence>
<feature type="region of interest" description="Disordered" evidence="1">
    <location>
        <begin position="1341"/>
        <end position="1557"/>
    </location>
</feature>
<dbReference type="KEGG" id="tps:THAPSDRAFT_20907"/>
<feature type="compositionally biased region" description="Polar residues" evidence="1">
    <location>
        <begin position="17"/>
        <end position="34"/>
    </location>
</feature>
<feature type="compositionally biased region" description="Polar residues" evidence="1">
    <location>
        <begin position="806"/>
        <end position="826"/>
    </location>
</feature>
<feature type="compositionally biased region" description="Basic and acidic residues" evidence="1">
    <location>
        <begin position="1130"/>
        <end position="1140"/>
    </location>
</feature>
<accession>B8BRE4</accession>
<dbReference type="PaxDb" id="35128-Thaps20907"/>
<feature type="compositionally biased region" description="Polar residues" evidence="1">
    <location>
        <begin position="1"/>
        <end position="10"/>
    </location>
</feature>
<dbReference type="eggNOG" id="ENOG502TB9H">
    <property type="taxonomic scope" value="Eukaryota"/>
</dbReference>
<dbReference type="EMBL" id="CM000638">
    <property type="protein sequence ID" value="EED96524.1"/>
    <property type="molecule type" value="Genomic_DNA"/>
</dbReference>
<gene>
    <name evidence="2" type="ORF">THAPSDRAFT_20907</name>
</gene>
<dbReference type="InParanoid" id="B8BRE4"/>
<feature type="region of interest" description="Disordered" evidence="1">
    <location>
        <begin position="729"/>
        <end position="952"/>
    </location>
</feature>
<feature type="compositionally biased region" description="Polar residues" evidence="1">
    <location>
        <begin position="1496"/>
        <end position="1516"/>
    </location>
</feature>
<dbReference type="RefSeq" id="XP_002286883.1">
    <property type="nucleotide sequence ID" value="XM_002286847.1"/>
</dbReference>
<feature type="compositionally biased region" description="Low complexity" evidence="1">
    <location>
        <begin position="1352"/>
        <end position="1367"/>
    </location>
</feature>
<evidence type="ECO:0000313" key="3">
    <source>
        <dbReference type="Proteomes" id="UP000001449"/>
    </source>
</evidence>
<feature type="compositionally biased region" description="Basic and acidic residues" evidence="1">
    <location>
        <begin position="415"/>
        <end position="427"/>
    </location>
</feature>
<feature type="compositionally biased region" description="Polar residues" evidence="1">
    <location>
        <begin position="1038"/>
        <end position="1047"/>
    </location>
</feature>
<reference evidence="2 3" key="2">
    <citation type="journal article" date="2008" name="Nature">
        <title>The Phaeodactylum genome reveals the evolutionary history of diatom genomes.</title>
        <authorList>
            <person name="Bowler C."/>
            <person name="Allen A.E."/>
            <person name="Badger J.H."/>
            <person name="Grimwood J."/>
            <person name="Jabbari K."/>
            <person name="Kuo A."/>
            <person name="Maheswari U."/>
            <person name="Martens C."/>
            <person name="Maumus F."/>
            <person name="Otillar R.P."/>
            <person name="Rayko E."/>
            <person name="Salamov A."/>
            <person name="Vandepoele K."/>
            <person name="Beszteri B."/>
            <person name="Gruber A."/>
            <person name="Heijde M."/>
            <person name="Katinka M."/>
            <person name="Mock T."/>
            <person name="Valentin K."/>
            <person name="Verret F."/>
            <person name="Berges J.A."/>
            <person name="Brownlee C."/>
            <person name="Cadoret J.P."/>
            <person name="Chiovitti A."/>
            <person name="Choi C.J."/>
            <person name="Coesel S."/>
            <person name="De Martino A."/>
            <person name="Detter J.C."/>
            <person name="Durkin C."/>
            <person name="Falciatore A."/>
            <person name="Fournet J."/>
            <person name="Haruta M."/>
            <person name="Huysman M.J."/>
            <person name="Jenkins B.D."/>
            <person name="Jiroutova K."/>
            <person name="Jorgensen R.E."/>
            <person name="Joubert Y."/>
            <person name="Kaplan A."/>
            <person name="Kroger N."/>
            <person name="Kroth P.G."/>
            <person name="La Roche J."/>
            <person name="Lindquist E."/>
            <person name="Lommer M."/>
            <person name="Martin-Jezequel V."/>
            <person name="Lopez P.J."/>
            <person name="Lucas S."/>
            <person name="Mangogna M."/>
            <person name="McGinnis K."/>
            <person name="Medlin L.K."/>
            <person name="Montsant A."/>
            <person name="Oudot-Le Secq M.P."/>
            <person name="Napoli C."/>
            <person name="Obornik M."/>
            <person name="Parker M.S."/>
            <person name="Petit J.L."/>
            <person name="Porcel B.M."/>
            <person name="Poulsen N."/>
            <person name="Robison M."/>
            <person name="Rychlewski L."/>
            <person name="Rynearson T.A."/>
            <person name="Schmutz J."/>
            <person name="Shapiro H."/>
            <person name="Siaut M."/>
            <person name="Stanley M."/>
            <person name="Sussman M.R."/>
            <person name="Taylor A.R."/>
            <person name="Vardi A."/>
            <person name="von Dassow P."/>
            <person name="Vyverman W."/>
            <person name="Willis A."/>
            <person name="Wyrwicz L.S."/>
            <person name="Rokhsar D.S."/>
            <person name="Weissenbach J."/>
            <person name="Armbrust E.V."/>
            <person name="Green B.R."/>
            <person name="Van de Peer Y."/>
            <person name="Grigoriev I.V."/>
        </authorList>
    </citation>
    <scope>NUCLEOTIDE SEQUENCE [LARGE SCALE GENOMIC DNA]</scope>
    <source>
        <strain evidence="2 3">CCMP1335</strain>
    </source>
</reference>
<feature type="compositionally biased region" description="Low complexity" evidence="1">
    <location>
        <begin position="767"/>
        <end position="780"/>
    </location>
</feature>
<dbReference type="PANTHER" id="PTHR33418:SF1">
    <property type="entry name" value="HELICASE-ASSOCIATED DOMAIN-CONTAINING PROTEIN"/>
    <property type="match status" value="1"/>
</dbReference>
<dbReference type="HOGENOM" id="CLU_246122_0_0_1"/>
<dbReference type="PANTHER" id="PTHR33418">
    <property type="entry name" value="HELICASE-ASSOCIATED"/>
    <property type="match status" value="1"/>
</dbReference>
<feature type="region of interest" description="Disordered" evidence="1">
    <location>
        <begin position="1037"/>
        <end position="1065"/>
    </location>
</feature>